<protein>
    <submittedName>
        <fullName evidence="2">Uncharacterized protein</fullName>
    </submittedName>
</protein>
<sequence length="213" mass="25017">MPLWRTFVADRIVLAFILFWILFIYLLRPDGPIGWQDEKLFDGGWWIDTSAHLISGIVGGCNIIYIIRRYVLHGIFRISGFPFLVIITIGAMGGFAFLWEYGELIHDMTLVDPCRNPLLIAQKAKLDTWIDWSLTGIIGPLLASIGYKIRDMWYERYYPEGHLKEFHAELKSDIRHIGIKIDMLRKRHGHHHVRPILRMFQKTLRHFKKHPPT</sequence>
<proteinExistence type="predicted"/>
<dbReference type="Proteomes" id="UP000230638">
    <property type="component" value="Unassembled WGS sequence"/>
</dbReference>
<keyword evidence="1" id="KW-1133">Transmembrane helix</keyword>
<evidence type="ECO:0000313" key="2">
    <source>
        <dbReference type="EMBL" id="PIP73842.1"/>
    </source>
</evidence>
<reference evidence="2 3" key="1">
    <citation type="submission" date="2017-09" db="EMBL/GenBank/DDBJ databases">
        <title>Depth-based differentiation of microbial function through sediment-hosted aquifers and enrichment of novel symbionts in the deep terrestrial subsurface.</title>
        <authorList>
            <person name="Probst A.J."/>
            <person name="Ladd B."/>
            <person name="Jarett J.K."/>
            <person name="Geller-Mcgrath D.E."/>
            <person name="Sieber C.M."/>
            <person name="Emerson J.B."/>
            <person name="Anantharaman K."/>
            <person name="Thomas B.C."/>
            <person name="Malmstrom R."/>
            <person name="Stieglmeier M."/>
            <person name="Klingl A."/>
            <person name="Woyke T."/>
            <person name="Ryan C.M."/>
            <person name="Banfield J.F."/>
        </authorList>
    </citation>
    <scope>NUCLEOTIDE SEQUENCE [LARGE SCALE GENOMIC DNA]</scope>
    <source>
        <strain evidence="2">CG22_combo_CG10-13_8_21_14_all_47_15</strain>
    </source>
</reference>
<keyword evidence="1" id="KW-0472">Membrane</keyword>
<name>A0A2H0CV99_9BACT</name>
<evidence type="ECO:0000313" key="3">
    <source>
        <dbReference type="Proteomes" id="UP000230638"/>
    </source>
</evidence>
<gene>
    <name evidence="2" type="ORF">COW88_00610</name>
</gene>
<dbReference type="EMBL" id="PCTL01000004">
    <property type="protein sequence ID" value="PIP73842.1"/>
    <property type="molecule type" value="Genomic_DNA"/>
</dbReference>
<evidence type="ECO:0000256" key="1">
    <source>
        <dbReference type="SAM" id="Phobius"/>
    </source>
</evidence>
<keyword evidence="1" id="KW-0812">Transmembrane</keyword>
<accession>A0A2H0CV99</accession>
<comment type="caution">
    <text evidence="2">The sequence shown here is derived from an EMBL/GenBank/DDBJ whole genome shotgun (WGS) entry which is preliminary data.</text>
</comment>
<feature type="transmembrane region" description="Helical" evidence="1">
    <location>
        <begin position="12"/>
        <end position="29"/>
    </location>
</feature>
<organism evidence="2 3">
    <name type="scientific">Candidatus Lloydbacteria bacterium CG22_combo_CG10-13_8_21_14_all_47_15</name>
    <dbReference type="NCBI Taxonomy" id="1974635"/>
    <lineage>
        <taxon>Bacteria</taxon>
        <taxon>Candidatus Lloydiibacteriota</taxon>
    </lineage>
</organism>
<feature type="transmembrane region" description="Helical" evidence="1">
    <location>
        <begin position="49"/>
        <end position="67"/>
    </location>
</feature>
<feature type="transmembrane region" description="Helical" evidence="1">
    <location>
        <begin position="79"/>
        <end position="99"/>
    </location>
</feature>
<dbReference type="AlphaFoldDB" id="A0A2H0CV99"/>
<feature type="transmembrane region" description="Helical" evidence="1">
    <location>
        <begin position="129"/>
        <end position="147"/>
    </location>
</feature>